<dbReference type="InterPro" id="IPR052907">
    <property type="entry name" value="Beta-lactamase/esterase"/>
</dbReference>
<accession>A0A7W5VH21</accession>
<dbReference type="PANTHER" id="PTHR43319:SF3">
    <property type="entry name" value="BETA-LACTAMASE-RELATED DOMAIN-CONTAINING PROTEIN"/>
    <property type="match status" value="1"/>
</dbReference>
<proteinExistence type="predicted"/>
<evidence type="ECO:0000313" key="3">
    <source>
        <dbReference type="Proteomes" id="UP000579945"/>
    </source>
</evidence>
<dbReference type="GeneID" id="95389955"/>
<name>A0A7W5VH21_9ACTN</name>
<evidence type="ECO:0000259" key="1">
    <source>
        <dbReference type="Pfam" id="PF00144"/>
    </source>
</evidence>
<dbReference type="RefSeq" id="WP_183648574.1">
    <property type="nucleotide sequence ID" value="NZ_JACIBV010000001.1"/>
</dbReference>
<keyword evidence="3" id="KW-1185">Reference proteome</keyword>
<organism evidence="2 3">
    <name type="scientific">Nonomuraea dietziae</name>
    <dbReference type="NCBI Taxonomy" id="65515"/>
    <lineage>
        <taxon>Bacteria</taxon>
        <taxon>Bacillati</taxon>
        <taxon>Actinomycetota</taxon>
        <taxon>Actinomycetes</taxon>
        <taxon>Streptosporangiales</taxon>
        <taxon>Streptosporangiaceae</taxon>
        <taxon>Nonomuraea</taxon>
    </lineage>
</organism>
<evidence type="ECO:0000313" key="2">
    <source>
        <dbReference type="EMBL" id="MBB3727667.1"/>
    </source>
</evidence>
<reference evidence="2 3" key="1">
    <citation type="submission" date="2020-08" db="EMBL/GenBank/DDBJ databases">
        <title>Sequencing the genomes of 1000 actinobacteria strains.</title>
        <authorList>
            <person name="Klenk H.-P."/>
        </authorList>
    </citation>
    <scope>NUCLEOTIDE SEQUENCE [LARGE SCALE GENOMIC DNA]</scope>
    <source>
        <strain evidence="2 3">DSM 44320</strain>
    </source>
</reference>
<dbReference type="Pfam" id="PF00144">
    <property type="entry name" value="Beta-lactamase"/>
    <property type="match status" value="1"/>
</dbReference>
<dbReference type="AlphaFoldDB" id="A0A7W5VH21"/>
<protein>
    <submittedName>
        <fullName evidence="2">CubicO group peptidase (Beta-lactamase class C family)</fullName>
    </submittedName>
</protein>
<dbReference type="Gene3D" id="3.40.710.10">
    <property type="entry name" value="DD-peptidase/beta-lactamase superfamily"/>
    <property type="match status" value="1"/>
</dbReference>
<dbReference type="InterPro" id="IPR001466">
    <property type="entry name" value="Beta-lactam-related"/>
</dbReference>
<dbReference type="PANTHER" id="PTHR43319">
    <property type="entry name" value="BETA-LACTAMASE-RELATED"/>
    <property type="match status" value="1"/>
</dbReference>
<comment type="caution">
    <text evidence="2">The sequence shown here is derived from an EMBL/GenBank/DDBJ whole genome shotgun (WGS) entry which is preliminary data.</text>
</comment>
<dbReference type="SUPFAM" id="SSF56601">
    <property type="entry name" value="beta-lactamase/transpeptidase-like"/>
    <property type="match status" value="1"/>
</dbReference>
<feature type="domain" description="Beta-lactamase-related" evidence="1">
    <location>
        <begin position="19"/>
        <end position="368"/>
    </location>
</feature>
<dbReference type="InterPro" id="IPR012338">
    <property type="entry name" value="Beta-lactam/transpept-like"/>
</dbReference>
<dbReference type="EMBL" id="JACIBV010000001">
    <property type="protein sequence ID" value="MBB3727667.1"/>
    <property type="molecule type" value="Genomic_DNA"/>
</dbReference>
<dbReference type="Proteomes" id="UP000579945">
    <property type="component" value="Unassembled WGS sequence"/>
</dbReference>
<sequence length="401" mass="42635">MTVQGSCEPRFATVAEEFERNLTERGEVGASVCVVVDGETVVDLWGGDAAPGLPWLHDTIGHVWSCTKGATALCAHMLASRGELDLDAPVVRHWPEYGSRGKDGTLVRHLLTHQAGLPALREPLPSGAFYDWKLMADRLAGEEPFWEPGTRHGYHALTFGFLVGEVVRRVSGRSLGSFFREEVAEPLGLDFWLGLPEEQEGRVAPTIPAETPARLPSFYAAAFADPASIPALLLGNDGGYMTTPGESDTRTAHAAEFGAVGAVTNARGLAGMYRPLSLGGGGLVAEEQLAIMSPAQSASSVDAVLLVPTRFSLGFMKAVDNRHLPAADSEGALLTETAFGHAGMGGSVGFCDPPARLAFGYTMNRQGTGLGINPRGQALVDAVYRSLGHRRARGGLWYRPT</sequence>
<gene>
    <name evidence="2" type="ORF">FHR33_003527</name>
</gene>